<keyword evidence="4" id="KW-0028">Amino-acid biosynthesis</keyword>
<dbReference type="InterPro" id="IPR017459">
    <property type="entry name" value="Glycosyl_Trfase_fam3_N_dom"/>
</dbReference>
<dbReference type="PRINTS" id="PR00096">
    <property type="entry name" value="GATASE"/>
</dbReference>
<feature type="binding site" evidence="4">
    <location>
        <position position="306"/>
    </location>
    <ligand>
        <name>anthranilate</name>
        <dbReference type="ChEBI" id="CHEBI:16567"/>
        <label>1</label>
    </ligand>
</feature>
<dbReference type="SUPFAM" id="SSF52418">
    <property type="entry name" value="Nucleoside phosphorylase/phosphoribosyltransferase catalytic domain"/>
    <property type="match status" value="1"/>
</dbReference>
<evidence type="ECO:0000256" key="2">
    <source>
        <dbReference type="ARBA" id="ARBA00022679"/>
    </source>
</evidence>
<dbReference type="Pfam" id="PF00117">
    <property type="entry name" value="GATase"/>
    <property type="match status" value="1"/>
</dbReference>
<dbReference type="FunFam" id="3.40.50.880:FF:000003">
    <property type="entry name" value="Anthranilate synthase component II"/>
    <property type="match status" value="1"/>
</dbReference>
<feature type="domain" description="Glutamine amidotransferase" evidence="5">
    <location>
        <begin position="3"/>
        <end position="183"/>
    </location>
</feature>
<dbReference type="InterPro" id="IPR000312">
    <property type="entry name" value="Glycosyl_Trfase_fam3"/>
</dbReference>
<dbReference type="PROSITE" id="PS51273">
    <property type="entry name" value="GATASE_TYPE_1"/>
    <property type="match status" value="1"/>
</dbReference>
<dbReference type="PANTHER" id="PTHR43285">
    <property type="entry name" value="ANTHRANILATE PHOSPHORIBOSYLTRANSFERASE"/>
    <property type="match status" value="1"/>
</dbReference>
<feature type="binding site" evidence="4">
    <location>
        <position position="287"/>
    </location>
    <ligand>
        <name>Mg(2+)</name>
        <dbReference type="ChEBI" id="CHEBI:18420"/>
        <label>1</label>
    </ligand>
</feature>
<feature type="binding site" evidence="4">
    <location>
        <position position="315"/>
    </location>
    <ligand>
        <name>5-phospho-alpha-D-ribose 1-diphosphate</name>
        <dbReference type="ChEBI" id="CHEBI:58017"/>
    </ligand>
</feature>
<feature type="binding site" evidence="4">
    <location>
        <position position="283"/>
    </location>
    <ligand>
        <name>5-phospho-alpha-D-ribose 1-diphosphate</name>
        <dbReference type="ChEBI" id="CHEBI:58017"/>
    </ligand>
</feature>
<feature type="domain" description="Glycosyl transferase family 3" evidence="6">
    <location>
        <begin position="269"/>
        <end position="517"/>
    </location>
</feature>
<evidence type="ECO:0000313" key="9">
    <source>
        <dbReference type="Proteomes" id="UP000505077"/>
    </source>
</evidence>
<dbReference type="NCBIfam" id="TIGR00566">
    <property type="entry name" value="trpG_papA"/>
    <property type="match status" value="1"/>
</dbReference>
<feature type="binding site" evidence="4">
    <location>
        <position position="275"/>
    </location>
    <ligand>
        <name>anthranilate</name>
        <dbReference type="ChEBI" id="CHEBI:16567"/>
        <label>1</label>
    </ligand>
</feature>
<gene>
    <name evidence="8" type="primary">trpGD</name>
    <name evidence="4" type="synonym">trpD</name>
    <name evidence="8" type="ORF">ZNDK_0271</name>
</gene>
<feature type="binding site" evidence="4">
    <location>
        <position position="420"/>
    </location>
    <ligand>
        <name>Mg(2+)</name>
        <dbReference type="ChEBI" id="CHEBI:18420"/>
        <label>2</label>
    </ligand>
</feature>
<organism evidence="8 9">
    <name type="scientific">Candidatus Desulfovibrio kirbyi</name>
    <dbReference type="NCBI Taxonomy" id="2696086"/>
    <lineage>
        <taxon>Bacteria</taxon>
        <taxon>Pseudomonadati</taxon>
        <taxon>Thermodesulfobacteriota</taxon>
        <taxon>Desulfovibrionia</taxon>
        <taxon>Desulfovibrionales</taxon>
        <taxon>Desulfovibrionaceae</taxon>
        <taxon>Desulfovibrio</taxon>
    </lineage>
</organism>
<evidence type="ECO:0000256" key="4">
    <source>
        <dbReference type="HAMAP-Rule" id="MF_00211"/>
    </source>
</evidence>
<dbReference type="InterPro" id="IPR035902">
    <property type="entry name" value="Nuc_phospho_transferase"/>
</dbReference>
<dbReference type="Gene3D" id="3.40.50.880">
    <property type="match status" value="1"/>
</dbReference>
<keyword evidence="4" id="KW-0479">Metal-binding</keyword>
<dbReference type="GO" id="GO:0004048">
    <property type="term" value="F:anthranilate phosphoribosyltransferase activity"/>
    <property type="evidence" value="ECO:0007669"/>
    <property type="project" value="UniProtKB-UniRule"/>
</dbReference>
<comment type="caution">
    <text evidence="4">Lacks conserved residue(s) required for the propagation of feature annotation.</text>
</comment>
<dbReference type="Pfam" id="PF00591">
    <property type="entry name" value="Glycos_transf_3"/>
    <property type="match status" value="1"/>
</dbReference>
<reference evidence="8 9" key="1">
    <citation type="journal article" date="2020" name="ISME J.">
        <title>Parallel Reductive Genome Evolution in Desulfovibrio Ectosymbionts Independently Acquired by Trichonympha Protists in the Termite Gut.</title>
        <authorList>
            <person name="Takeuchi M."/>
            <person name="Kuwahara H."/>
            <person name="Murakami T."/>
            <person name="Takahashi K."/>
            <person name="Kajitani R."/>
            <person name="Toyoda A."/>
            <person name="Itoh T."/>
            <person name="Ohkuma M."/>
            <person name="Hongoh Y."/>
        </authorList>
    </citation>
    <scope>NUCLEOTIDE SEQUENCE [LARGE SCALE GENOMIC DNA]</scope>
    <source>
        <strain evidence="8">ZnDsv-02</strain>
    </source>
</reference>
<evidence type="ECO:0000259" key="5">
    <source>
        <dbReference type="Pfam" id="PF00117"/>
    </source>
</evidence>
<dbReference type="PRINTS" id="PR00099">
    <property type="entry name" value="CPSGATASE"/>
</dbReference>
<dbReference type="InterPro" id="IPR005940">
    <property type="entry name" value="Anthranilate_Pribosyl_Tfrase"/>
</dbReference>
<dbReference type="InterPro" id="IPR006221">
    <property type="entry name" value="TrpG/PapA_dom"/>
</dbReference>
<sequence length="526" mass="55987">MFLLIDNYDSFTYNLVQAFYALGKTPTVLHNDDPALLEAASSPELSMVCISPGPSHPANAGLCLEFLRRLDTRIPVLGVCLGHQLLGLFAGAKVEITPRIMHGKQSDIVHDGTGLFDGLPNPLTVGRYHSLVVNAERPLFAVTARAPEGEVMALRYNDRPWVGVQFHPESVLTPEGLRLLGNFPQAVLSSGTASIGLDSILERLAQRQDLTADMAASAFSALMDGKMTQAQAGAFLMGLRMKGESALELAHATRAALARAVRVSGVSGTCIDVVGTGGDGRYSFNCSTATSLTLAGMGYTVVKHGNRAVSSKCGSADALESLGIALDENPNSVADMIKKRNFAFLFAPYFHPSFKNIGPVRKELGVRTLFNILGPMINPARPSHLLMGVARPELVRLIAETLLQSSLYRAAVVCGAGDYDEVTPIGPADIAVLCDGTIAALPLNPADFGVKPCTPEDLAVKNREDAVAVLKEILAGEGPRAMRDMVVLNVGLAVYLLEETLDMQRCMARARDAVSSGVGRRALHAA</sequence>
<keyword evidence="2 4" id="KW-0808">Transferase</keyword>
<dbReference type="InterPro" id="IPR036320">
    <property type="entry name" value="Glycosyl_Trfase_fam3_N_dom_sf"/>
</dbReference>
<dbReference type="Pfam" id="PF02885">
    <property type="entry name" value="Glycos_trans_3N"/>
    <property type="match status" value="1"/>
</dbReference>
<dbReference type="Gene3D" id="3.40.1030.10">
    <property type="entry name" value="Nucleoside phosphorylase/phosphoribosyltransferase catalytic domain"/>
    <property type="match status" value="1"/>
</dbReference>
<dbReference type="InterPro" id="IPR029062">
    <property type="entry name" value="Class_I_gatase-like"/>
</dbReference>
<feature type="binding site" evidence="4">
    <location>
        <position position="361"/>
    </location>
    <ligand>
        <name>anthranilate</name>
        <dbReference type="ChEBI" id="CHEBI:16567"/>
        <label>2</label>
    </ligand>
</feature>
<dbReference type="SUPFAM" id="SSF52317">
    <property type="entry name" value="Class I glutamine amidotransferase-like"/>
    <property type="match status" value="1"/>
</dbReference>
<dbReference type="AlphaFoldDB" id="A0A6L2R4K9"/>
<keyword evidence="4" id="KW-0460">Magnesium</keyword>
<keyword evidence="3" id="KW-0315">Glutamine amidotransferase</keyword>
<protein>
    <recommendedName>
        <fullName evidence="4">Anthranilate phosphoribosyltransferase</fullName>
        <ecNumber evidence="4">2.4.2.18</ecNumber>
    </recommendedName>
</protein>
<dbReference type="EMBL" id="BLLL01000002">
    <property type="protein sequence ID" value="GFH62500.1"/>
    <property type="molecule type" value="Genomic_DNA"/>
</dbReference>
<dbReference type="SUPFAM" id="SSF47648">
    <property type="entry name" value="Nucleoside phosphorylase/phosphoribosyltransferase N-terminal domain"/>
    <property type="match status" value="1"/>
</dbReference>
<feature type="binding site" evidence="4">
    <location>
        <begin position="303"/>
        <end position="311"/>
    </location>
    <ligand>
        <name>5-phospho-alpha-D-ribose 1-diphosphate</name>
        <dbReference type="ChEBI" id="CHEBI:58017"/>
    </ligand>
</feature>
<dbReference type="GO" id="GO:0000162">
    <property type="term" value="P:L-tryptophan biosynthetic process"/>
    <property type="evidence" value="ECO:0007669"/>
    <property type="project" value="UniProtKB-UniRule"/>
</dbReference>
<feature type="domain" description="Glycosyl transferase family 3 N-terminal" evidence="7">
    <location>
        <begin position="199"/>
        <end position="260"/>
    </location>
</feature>
<dbReference type="UniPathway" id="UPA00035">
    <property type="reaction ID" value="UER00041"/>
</dbReference>
<comment type="subunit">
    <text evidence="4">Homodimer.</text>
</comment>
<accession>A0A6L2R4K9</accession>
<dbReference type="PANTHER" id="PTHR43285:SF2">
    <property type="entry name" value="ANTHRANILATE PHOSPHORIBOSYLTRANSFERASE"/>
    <property type="match status" value="1"/>
</dbReference>
<feature type="binding site" evidence="4">
    <location>
        <position position="275"/>
    </location>
    <ligand>
        <name>5-phospho-alpha-D-ribose 1-diphosphate</name>
        <dbReference type="ChEBI" id="CHEBI:58017"/>
    </ligand>
</feature>
<proteinExistence type="inferred from homology"/>
<evidence type="ECO:0000259" key="7">
    <source>
        <dbReference type="Pfam" id="PF02885"/>
    </source>
</evidence>
<dbReference type="Proteomes" id="UP000505077">
    <property type="component" value="Unassembled WGS sequence"/>
</dbReference>
<dbReference type="GO" id="GO:0000287">
    <property type="term" value="F:magnesium ion binding"/>
    <property type="evidence" value="ECO:0007669"/>
    <property type="project" value="UniProtKB-UniRule"/>
</dbReference>
<comment type="cofactor">
    <cofactor evidence="4">
        <name>Mg(2+)</name>
        <dbReference type="ChEBI" id="CHEBI:18420"/>
    </cofactor>
    <text evidence="4">Binds 2 magnesium ions per monomer.</text>
</comment>
<keyword evidence="1 4" id="KW-0328">Glycosyltransferase</keyword>
<feature type="binding site" evidence="4">
    <location>
        <position position="421"/>
    </location>
    <ligand>
        <name>Mg(2+)</name>
        <dbReference type="ChEBI" id="CHEBI:18420"/>
        <label>2</label>
    </ligand>
</feature>
<dbReference type="PRINTS" id="PR00097">
    <property type="entry name" value="ANTSNTHASEII"/>
</dbReference>
<feature type="binding site" evidence="4">
    <location>
        <position position="421"/>
    </location>
    <ligand>
        <name>Mg(2+)</name>
        <dbReference type="ChEBI" id="CHEBI:18420"/>
        <label>1</label>
    </ligand>
</feature>
<name>A0A6L2R4K9_9BACT</name>
<comment type="catalytic activity">
    <reaction evidence="4">
        <text>N-(5-phospho-beta-D-ribosyl)anthranilate + diphosphate = 5-phospho-alpha-D-ribose 1-diphosphate + anthranilate</text>
        <dbReference type="Rhea" id="RHEA:11768"/>
        <dbReference type="ChEBI" id="CHEBI:16567"/>
        <dbReference type="ChEBI" id="CHEBI:18277"/>
        <dbReference type="ChEBI" id="CHEBI:33019"/>
        <dbReference type="ChEBI" id="CHEBI:58017"/>
        <dbReference type="EC" id="2.4.2.18"/>
    </reaction>
</comment>
<comment type="similarity">
    <text evidence="4">Belongs to the anthranilate phosphoribosyltransferase family.</text>
</comment>
<dbReference type="EC" id="2.4.2.18" evidence="4"/>
<comment type="caution">
    <text evidence="8">The sequence shown here is derived from an EMBL/GenBank/DDBJ whole genome shotgun (WGS) entry which is preliminary data.</text>
</comment>
<feature type="binding site" evidence="4">
    <location>
        <begin position="278"/>
        <end position="279"/>
    </location>
    <ligand>
        <name>5-phospho-alpha-D-ribose 1-diphosphate</name>
        <dbReference type="ChEBI" id="CHEBI:58017"/>
    </ligand>
</feature>
<comment type="pathway">
    <text evidence="4">Amino-acid biosynthesis; L-tryptophan biosynthesis; L-tryptophan from chorismate: step 2/5.</text>
</comment>
<evidence type="ECO:0000313" key="8">
    <source>
        <dbReference type="EMBL" id="GFH62500.1"/>
    </source>
</evidence>
<comment type="function">
    <text evidence="4">Catalyzes the transfer of the phosphoribosyl group of 5-phosphorylribose-1-pyrophosphate (PRPP) to anthranilate to yield N-(5'-phosphoribosyl)-anthranilate (PRA).</text>
</comment>
<dbReference type="CDD" id="cd01743">
    <property type="entry name" value="GATase1_Anthranilate_Synthase"/>
    <property type="match status" value="1"/>
</dbReference>
<feature type="binding site" evidence="4">
    <location>
        <begin position="285"/>
        <end position="288"/>
    </location>
    <ligand>
        <name>5-phospho-alpha-D-ribose 1-diphosphate</name>
        <dbReference type="ChEBI" id="CHEBI:58017"/>
    </ligand>
</feature>
<keyword evidence="4" id="KW-0822">Tryptophan biosynthesis</keyword>
<dbReference type="NCBIfam" id="TIGR01245">
    <property type="entry name" value="trpD"/>
    <property type="match status" value="1"/>
</dbReference>
<keyword evidence="4" id="KW-0057">Aromatic amino acid biosynthesis</keyword>
<dbReference type="InterPro" id="IPR017926">
    <property type="entry name" value="GATASE"/>
</dbReference>
<dbReference type="GO" id="GO:0005829">
    <property type="term" value="C:cytosol"/>
    <property type="evidence" value="ECO:0007669"/>
    <property type="project" value="TreeGrafter"/>
</dbReference>
<dbReference type="Gene3D" id="1.20.970.10">
    <property type="entry name" value="Transferase, Pyrimidine Nucleoside Phosphorylase, Chain C"/>
    <property type="match status" value="1"/>
</dbReference>
<evidence type="ECO:0000259" key="6">
    <source>
        <dbReference type="Pfam" id="PF00591"/>
    </source>
</evidence>
<evidence type="ECO:0000256" key="1">
    <source>
        <dbReference type="ARBA" id="ARBA00022676"/>
    </source>
</evidence>
<dbReference type="HAMAP" id="MF_00211">
    <property type="entry name" value="TrpD"/>
    <property type="match status" value="1"/>
</dbReference>
<evidence type="ECO:0000256" key="3">
    <source>
        <dbReference type="ARBA" id="ARBA00022962"/>
    </source>
</evidence>